<evidence type="ECO:0000313" key="1">
    <source>
        <dbReference type="EMBL" id="CAJ1385128.1"/>
    </source>
</evidence>
<dbReference type="AlphaFoldDB" id="A0AA36N0C4"/>
<gene>
    <name evidence="1" type="ORF">EVOR1521_LOCUS11798</name>
</gene>
<accession>A0AA36N0C4</accession>
<name>A0AA36N0C4_9DINO</name>
<keyword evidence="2" id="KW-1185">Reference proteome</keyword>
<reference evidence="1" key="1">
    <citation type="submission" date="2023-08" db="EMBL/GenBank/DDBJ databases">
        <authorList>
            <person name="Chen Y."/>
            <person name="Shah S."/>
            <person name="Dougan E. K."/>
            <person name="Thang M."/>
            <person name="Chan C."/>
        </authorList>
    </citation>
    <scope>NUCLEOTIDE SEQUENCE</scope>
</reference>
<dbReference type="EMBL" id="CAUJNA010001199">
    <property type="protein sequence ID" value="CAJ1385128.1"/>
    <property type="molecule type" value="Genomic_DNA"/>
</dbReference>
<dbReference type="Proteomes" id="UP001178507">
    <property type="component" value="Unassembled WGS sequence"/>
</dbReference>
<comment type="caution">
    <text evidence="1">The sequence shown here is derived from an EMBL/GenBank/DDBJ whole genome shotgun (WGS) entry which is preliminary data.</text>
</comment>
<sequence>MAEAPPPPPPPGPQIEVTSVDLNPAEECAFEDGLGLAIGFSSDSDLQGFRWCVNYVVDTAKRRYIVQVGATQPEDYVQGHNAMTFLAEGLSIEEVPKALWQQTNGLLVATLTGPTGEEAMAVNMVVQIRVDESGELRRYIFNPME</sequence>
<organism evidence="1 2">
    <name type="scientific">Effrenium voratum</name>
    <dbReference type="NCBI Taxonomy" id="2562239"/>
    <lineage>
        <taxon>Eukaryota</taxon>
        <taxon>Sar</taxon>
        <taxon>Alveolata</taxon>
        <taxon>Dinophyceae</taxon>
        <taxon>Suessiales</taxon>
        <taxon>Symbiodiniaceae</taxon>
        <taxon>Effrenium</taxon>
    </lineage>
</organism>
<evidence type="ECO:0000313" key="2">
    <source>
        <dbReference type="Proteomes" id="UP001178507"/>
    </source>
</evidence>
<protein>
    <submittedName>
        <fullName evidence="1">Uncharacterized protein</fullName>
    </submittedName>
</protein>
<proteinExistence type="predicted"/>